<dbReference type="SUPFAM" id="SSF52540">
    <property type="entry name" value="P-loop containing nucleoside triphosphate hydrolases"/>
    <property type="match status" value="1"/>
</dbReference>
<reference evidence="5" key="1">
    <citation type="submission" date="2022-10" db="EMBL/GenBank/DDBJ databases">
        <title>The WGS of Solirubrobacter phytolaccae KCTC 29190.</title>
        <authorList>
            <person name="Jiang Z."/>
        </authorList>
    </citation>
    <scope>NUCLEOTIDE SEQUENCE</scope>
    <source>
        <strain evidence="5">KCTC 29190</strain>
    </source>
</reference>
<evidence type="ECO:0000313" key="6">
    <source>
        <dbReference type="Proteomes" id="UP001147653"/>
    </source>
</evidence>
<gene>
    <name evidence="5" type="ORF">OJ997_35910</name>
</gene>
<dbReference type="GO" id="GO:0004016">
    <property type="term" value="F:adenylate cyclase activity"/>
    <property type="evidence" value="ECO:0007669"/>
    <property type="project" value="TreeGrafter"/>
</dbReference>
<feature type="domain" description="Orc1-like AAA ATPase" evidence="4">
    <location>
        <begin position="4"/>
        <end position="167"/>
    </location>
</feature>
<accession>A0A9X3NGK1</accession>
<dbReference type="GO" id="GO:0005737">
    <property type="term" value="C:cytoplasm"/>
    <property type="evidence" value="ECO:0007669"/>
    <property type="project" value="TreeGrafter"/>
</dbReference>
<feature type="non-terminal residue" evidence="5">
    <location>
        <position position="465"/>
    </location>
</feature>
<protein>
    <submittedName>
        <fullName evidence="5">AAA family ATPase</fullName>
    </submittedName>
</protein>
<dbReference type="PANTHER" id="PTHR16305:SF35">
    <property type="entry name" value="TRANSCRIPTIONAL ACTIVATOR DOMAIN"/>
    <property type="match status" value="1"/>
</dbReference>
<dbReference type="RefSeq" id="WP_270030266.1">
    <property type="nucleotide sequence ID" value="NZ_JAPDDP010000140.1"/>
</dbReference>
<dbReference type="EMBL" id="JAPDDP010000140">
    <property type="protein sequence ID" value="MDA0185746.1"/>
    <property type="molecule type" value="Genomic_DNA"/>
</dbReference>
<evidence type="ECO:0000256" key="2">
    <source>
        <dbReference type="ARBA" id="ARBA00022840"/>
    </source>
</evidence>
<keyword evidence="6" id="KW-1185">Reference proteome</keyword>
<organism evidence="5 6">
    <name type="scientific">Solirubrobacter phytolaccae</name>
    <dbReference type="NCBI Taxonomy" id="1404360"/>
    <lineage>
        <taxon>Bacteria</taxon>
        <taxon>Bacillati</taxon>
        <taxon>Actinomycetota</taxon>
        <taxon>Thermoleophilia</taxon>
        <taxon>Solirubrobacterales</taxon>
        <taxon>Solirubrobacteraceae</taxon>
        <taxon>Solirubrobacter</taxon>
    </lineage>
</organism>
<dbReference type="Proteomes" id="UP001147653">
    <property type="component" value="Unassembled WGS sequence"/>
</dbReference>
<evidence type="ECO:0000256" key="1">
    <source>
        <dbReference type="ARBA" id="ARBA00022741"/>
    </source>
</evidence>
<evidence type="ECO:0000259" key="4">
    <source>
        <dbReference type="Pfam" id="PF13191"/>
    </source>
</evidence>
<dbReference type="PANTHER" id="PTHR16305">
    <property type="entry name" value="TESTICULAR SOLUBLE ADENYLYL CYCLASE"/>
    <property type="match status" value="1"/>
</dbReference>
<dbReference type="AlphaFoldDB" id="A0A9X3NGK1"/>
<sequence length="465" mass="48343">MEELLEREGELGTLRALVSDARLGRGGTAIVEGAAGSGKTALLRALREDADGVKVLRAVGGELEREFPFGVVRQLFEREVHASDAARRERLLAGAATHAAPVLGAAVAEPVADASFATLHGLYWLATGLADESPLLLVVDDAHWCDAPSLRFLVFLARRATELPLLLCVGTRVNEPGAELELLGALGDAPGATIVRPGPLSSTSVRRLFSHAAPDDAVATAMETTGGNPLLLRELVRSLAGAPVTAAAVRAAVPSSVTRSVQRRLNRLDPEAREVARALAVLGDASLLPGDPVPALRALRELELVEDDPPRFAHPLVRAAVAEPVIAAERAALHHGAARALRDRCAPEDDIVLHLLAAPPIAEPWAVDLLREAARRAASEGAPDAAVRRLRRALEEHSLTAGSATPNLPGAATATHPGAATTTTPPAPDAASSPPATPGAVSSSPAAPSKNTRSPPVRPRRTSPV</sequence>
<evidence type="ECO:0000256" key="3">
    <source>
        <dbReference type="SAM" id="MobiDB-lite"/>
    </source>
</evidence>
<feature type="region of interest" description="Disordered" evidence="3">
    <location>
        <begin position="399"/>
        <end position="465"/>
    </location>
</feature>
<evidence type="ECO:0000313" key="5">
    <source>
        <dbReference type="EMBL" id="MDA0185746.1"/>
    </source>
</evidence>
<feature type="compositionally biased region" description="Low complexity" evidence="3">
    <location>
        <begin position="409"/>
        <end position="455"/>
    </location>
</feature>
<comment type="caution">
    <text evidence="5">The sequence shown here is derived from an EMBL/GenBank/DDBJ whole genome shotgun (WGS) entry which is preliminary data.</text>
</comment>
<keyword evidence="2" id="KW-0067">ATP-binding</keyword>
<dbReference type="Pfam" id="PF13191">
    <property type="entry name" value="AAA_16"/>
    <property type="match status" value="1"/>
</dbReference>
<dbReference type="InterPro" id="IPR027417">
    <property type="entry name" value="P-loop_NTPase"/>
</dbReference>
<name>A0A9X3NGK1_9ACTN</name>
<dbReference type="InterPro" id="IPR041664">
    <property type="entry name" value="AAA_16"/>
</dbReference>
<dbReference type="GO" id="GO:0005524">
    <property type="term" value="F:ATP binding"/>
    <property type="evidence" value="ECO:0007669"/>
    <property type="project" value="UniProtKB-KW"/>
</dbReference>
<keyword evidence="1" id="KW-0547">Nucleotide-binding</keyword>
<proteinExistence type="predicted"/>